<dbReference type="InParanoid" id="A0A096P7U2"/>
<dbReference type="Gene3D" id="1.20.5.170">
    <property type="match status" value="1"/>
</dbReference>
<dbReference type="OrthoDB" id="1435597at2759"/>
<dbReference type="RefSeq" id="XP_022840194.1">
    <property type="nucleotide sequence ID" value="XM_022982697.1"/>
</dbReference>
<dbReference type="Proteomes" id="UP000009170">
    <property type="component" value="Unassembled WGS sequence"/>
</dbReference>
<gene>
    <name evidence="9" type="ORF">OT_ostta13g01280</name>
</gene>
<evidence type="ECO:0000256" key="1">
    <source>
        <dbReference type="ARBA" id="ARBA00004123"/>
    </source>
</evidence>
<evidence type="ECO:0000313" key="10">
    <source>
        <dbReference type="Proteomes" id="UP000009170"/>
    </source>
</evidence>
<evidence type="ECO:0000256" key="3">
    <source>
        <dbReference type="ARBA" id="ARBA00023125"/>
    </source>
</evidence>
<dbReference type="GO" id="GO:0003677">
    <property type="term" value="F:DNA binding"/>
    <property type="evidence" value="ECO:0007669"/>
    <property type="project" value="UniProtKB-KW"/>
</dbReference>
<reference evidence="10" key="1">
    <citation type="journal article" date="2006" name="Proc. Natl. Acad. Sci. U.S.A.">
        <title>Genome analysis of the smallest free-living eukaryote Ostreococcus tauri unveils many unique features.</title>
        <authorList>
            <person name="Derelle E."/>
            <person name="Ferraz C."/>
            <person name="Rombauts S."/>
            <person name="Rouze P."/>
            <person name="Worden A.Z."/>
            <person name="Robbens S."/>
            <person name="Partensky F."/>
            <person name="Degroeve S."/>
            <person name="Echeynie S."/>
            <person name="Cooke R."/>
            <person name="Saeys Y."/>
            <person name="Wuyts J."/>
            <person name="Jabbari K."/>
            <person name="Bowler C."/>
            <person name="Panaud O."/>
            <person name="Piegu B."/>
            <person name="Ball S.G."/>
            <person name="Ral J.-P."/>
            <person name="Bouget F.-Y."/>
            <person name="Piganeau G."/>
            <person name="De Baets B."/>
            <person name="Picard A."/>
            <person name="Delseny M."/>
            <person name="Demaille J."/>
            <person name="Van de Peer Y."/>
            <person name="Moreau H."/>
        </authorList>
    </citation>
    <scope>NUCLEOTIDE SEQUENCE [LARGE SCALE GENOMIC DNA]</scope>
    <source>
        <strain evidence="10">OTTH 0595 / CCAP 157/2 / RCC745</strain>
    </source>
</reference>
<evidence type="ECO:0000256" key="4">
    <source>
        <dbReference type="ARBA" id="ARBA00023163"/>
    </source>
</evidence>
<dbReference type="KEGG" id="ota:OT_ostta13g01280"/>
<comment type="subcellular location">
    <subcellularLocation>
        <location evidence="1">Nucleus</location>
    </subcellularLocation>
</comment>
<dbReference type="Pfam" id="PF00170">
    <property type="entry name" value="bZIP_1"/>
    <property type="match status" value="1"/>
</dbReference>
<sequence length="165" mass="18116">MLPGRPLFTSNARSRTHRRSLSTPIDAFASIDLARALTQTRSGDGSSAPSPADEENDTAQMVDALDDNAPLDVRELAMRDPKRARRILANRQSAARSKERKVAYMSALEQRVAELAREEAELEREREELTREVATLGAENEALAMFMYDGGAFAGGTPRKTPGRA</sequence>
<dbReference type="SMART" id="SM00338">
    <property type="entry name" value="BRLZ"/>
    <property type="match status" value="1"/>
</dbReference>
<evidence type="ECO:0000256" key="7">
    <source>
        <dbReference type="SAM" id="MobiDB-lite"/>
    </source>
</evidence>
<feature type="region of interest" description="Disordered" evidence="7">
    <location>
        <begin position="38"/>
        <end position="57"/>
    </location>
</feature>
<name>A0A096P7U2_OSTTA</name>
<dbReference type="GO" id="GO:0003700">
    <property type="term" value="F:DNA-binding transcription factor activity"/>
    <property type="evidence" value="ECO:0007669"/>
    <property type="project" value="InterPro"/>
</dbReference>
<dbReference type="InterPro" id="IPR046347">
    <property type="entry name" value="bZIP_sf"/>
</dbReference>
<keyword evidence="5" id="KW-0539">Nucleus</keyword>
<evidence type="ECO:0000256" key="5">
    <source>
        <dbReference type="ARBA" id="ARBA00023242"/>
    </source>
</evidence>
<feature type="domain" description="BZIP" evidence="8">
    <location>
        <begin position="80"/>
        <end position="143"/>
    </location>
</feature>
<keyword evidence="3" id="KW-0238">DNA-binding</keyword>
<feature type="compositionally biased region" description="Polar residues" evidence="7">
    <location>
        <begin position="38"/>
        <end position="49"/>
    </location>
</feature>
<proteinExistence type="predicted"/>
<evidence type="ECO:0000256" key="2">
    <source>
        <dbReference type="ARBA" id="ARBA00023015"/>
    </source>
</evidence>
<dbReference type="EMBL" id="CAID01000013">
    <property type="protein sequence ID" value="CEG00092.1"/>
    <property type="molecule type" value="Genomic_DNA"/>
</dbReference>
<reference evidence="9 10" key="2">
    <citation type="journal article" date="2014" name="BMC Genomics">
        <title>An improved genome of the model marine alga Ostreococcus tauri unfolds by assessing Illumina de novo assemblies.</title>
        <authorList>
            <person name="Blanc-Mathieu R."/>
            <person name="Verhelst B."/>
            <person name="Derelle E."/>
            <person name="Rombauts S."/>
            <person name="Bouget F.Y."/>
            <person name="Carre I."/>
            <person name="Chateau A."/>
            <person name="Eyre-Walker A."/>
            <person name="Grimsley N."/>
            <person name="Moreau H."/>
            <person name="Piegu B."/>
            <person name="Rivals E."/>
            <person name="Schackwitz W."/>
            <person name="Van de Peer Y."/>
            <person name="Piganeau G."/>
        </authorList>
    </citation>
    <scope>NUCLEOTIDE SEQUENCE [LARGE SCALE GENOMIC DNA]</scope>
    <source>
        <strain evidence="10">OTTH 0595 / CCAP 157/2 / RCC745</strain>
    </source>
</reference>
<dbReference type="InterPro" id="IPR004827">
    <property type="entry name" value="bZIP"/>
</dbReference>
<keyword evidence="6" id="KW-0175">Coiled coil</keyword>
<protein>
    <submittedName>
        <fullName evidence="9">Basic-leucine zipper domain</fullName>
    </submittedName>
</protein>
<dbReference type="SUPFAM" id="SSF57959">
    <property type="entry name" value="Leucine zipper domain"/>
    <property type="match status" value="1"/>
</dbReference>
<dbReference type="InterPro" id="IPR044759">
    <property type="entry name" value="bZIP_RF2"/>
</dbReference>
<dbReference type="PANTHER" id="PTHR13690:SF124">
    <property type="entry name" value="TRANSCRIPTION FACTOR RF2A"/>
    <property type="match status" value="1"/>
</dbReference>
<keyword evidence="10" id="KW-1185">Reference proteome</keyword>
<keyword evidence="2" id="KW-0805">Transcription regulation</keyword>
<feature type="coiled-coil region" evidence="6">
    <location>
        <begin position="105"/>
        <end position="139"/>
    </location>
</feature>
<evidence type="ECO:0000256" key="6">
    <source>
        <dbReference type="SAM" id="Coils"/>
    </source>
</evidence>
<accession>A0A096P7U2</accession>
<dbReference type="GeneID" id="34946330"/>
<dbReference type="GO" id="GO:0005634">
    <property type="term" value="C:nucleus"/>
    <property type="evidence" value="ECO:0007669"/>
    <property type="project" value="UniProtKB-SubCell"/>
</dbReference>
<dbReference type="CDD" id="cd14703">
    <property type="entry name" value="bZIP_plant_RF2"/>
    <property type="match status" value="1"/>
</dbReference>
<dbReference type="PROSITE" id="PS50217">
    <property type="entry name" value="BZIP"/>
    <property type="match status" value="1"/>
</dbReference>
<dbReference type="PANTHER" id="PTHR13690">
    <property type="entry name" value="TRANSCRIPTION FACTOR POSF21-RELATED"/>
    <property type="match status" value="1"/>
</dbReference>
<comment type="caution">
    <text evidence="9">The sequence shown here is derived from an EMBL/GenBank/DDBJ whole genome shotgun (WGS) entry which is preliminary data.</text>
</comment>
<evidence type="ECO:0000259" key="8">
    <source>
        <dbReference type="PROSITE" id="PS50217"/>
    </source>
</evidence>
<keyword evidence="4" id="KW-0804">Transcription</keyword>
<feature type="region of interest" description="Disordered" evidence="7">
    <location>
        <begin position="1"/>
        <end position="24"/>
    </location>
</feature>
<dbReference type="AlphaFoldDB" id="A0A096P7U2"/>
<evidence type="ECO:0000313" key="9">
    <source>
        <dbReference type="EMBL" id="CEG00092.1"/>
    </source>
</evidence>
<organism evidence="9 10">
    <name type="scientific">Ostreococcus tauri</name>
    <name type="common">Marine green alga</name>
    <dbReference type="NCBI Taxonomy" id="70448"/>
    <lineage>
        <taxon>Eukaryota</taxon>
        <taxon>Viridiplantae</taxon>
        <taxon>Chlorophyta</taxon>
        <taxon>Mamiellophyceae</taxon>
        <taxon>Mamiellales</taxon>
        <taxon>Bathycoccaceae</taxon>
        <taxon>Ostreococcus</taxon>
    </lineage>
</organism>